<dbReference type="InterPro" id="IPR017441">
    <property type="entry name" value="Protein_kinase_ATP_BS"/>
</dbReference>
<keyword evidence="2" id="KW-0067">ATP-binding</keyword>
<feature type="compositionally biased region" description="Basic and acidic residues" evidence="3">
    <location>
        <begin position="351"/>
        <end position="362"/>
    </location>
</feature>
<dbReference type="Proteomes" id="UP001470230">
    <property type="component" value="Unassembled WGS sequence"/>
</dbReference>
<organism evidence="5 6">
    <name type="scientific">Tritrichomonas musculus</name>
    <dbReference type="NCBI Taxonomy" id="1915356"/>
    <lineage>
        <taxon>Eukaryota</taxon>
        <taxon>Metamonada</taxon>
        <taxon>Parabasalia</taxon>
        <taxon>Tritrichomonadida</taxon>
        <taxon>Tritrichomonadidae</taxon>
        <taxon>Tritrichomonas</taxon>
    </lineage>
</organism>
<keyword evidence="6" id="KW-1185">Reference proteome</keyword>
<feature type="region of interest" description="Disordered" evidence="3">
    <location>
        <begin position="322"/>
        <end position="394"/>
    </location>
</feature>
<reference evidence="5 6" key="1">
    <citation type="submission" date="2024-04" db="EMBL/GenBank/DDBJ databases">
        <title>Tritrichomonas musculus Genome.</title>
        <authorList>
            <person name="Alves-Ferreira E."/>
            <person name="Grigg M."/>
            <person name="Lorenzi H."/>
            <person name="Galac M."/>
        </authorList>
    </citation>
    <scope>NUCLEOTIDE SEQUENCE [LARGE SCALE GENOMIC DNA]</scope>
    <source>
        <strain evidence="5 6">EAF2021</strain>
    </source>
</reference>
<dbReference type="Pfam" id="PF00069">
    <property type="entry name" value="Pkinase"/>
    <property type="match status" value="1"/>
</dbReference>
<dbReference type="InterPro" id="IPR000719">
    <property type="entry name" value="Prot_kinase_dom"/>
</dbReference>
<comment type="caution">
    <text evidence="5">The sequence shown here is derived from an EMBL/GenBank/DDBJ whole genome shotgun (WGS) entry which is preliminary data.</text>
</comment>
<evidence type="ECO:0000313" key="5">
    <source>
        <dbReference type="EMBL" id="KAK8838164.1"/>
    </source>
</evidence>
<dbReference type="PANTHER" id="PTHR48014">
    <property type="entry name" value="SERINE/THREONINE-PROTEIN KINASE FRAY2"/>
    <property type="match status" value="1"/>
</dbReference>
<dbReference type="SUPFAM" id="SSF56112">
    <property type="entry name" value="Protein kinase-like (PK-like)"/>
    <property type="match status" value="1"/>
</dbReference>
<evidence type="ECO:0000256" key="3">
    <source>
        <dbReference type="SAM" id="MobiDB-lite"/>
    </source>
</evidence>
<evidence type="ECO:0000256" key="1">
    <source>
        <dbReference type="ARBA" id="ARBA00008874"/>
    </source>
</evidence>
<dbReference type="Gene3D" id="3.30.200.20">
    <property type="entry name" value="Phosphorylase Kinase, domain 1"/>
    <property type="match status" value="1"/>
</dbReference>
<evidence type="ECO:0000313" key="6">
    <source>
        <dbReference type="Proteomes" id="UP001470230"/>
    </source>
</evidence>
<dbReference type="EMBL" id="JAPFFF010000056">
    <property type="protein sequence ID" value="KAK8838164.1"/>
    <property type="molecule type" value="Genomic_DNA"/>
</dbReference>
<comment type="similarity">
    <text evidence="1">Belongs to the protein kinase superfamily. STE Ser/Thr protein kinase family. STE20 subfamily.</text>
</comment>
<dbReference type="InterPro" id="IPR011009">
    <property type="entry name" value="Kinase-like_dom_sf"/>
</dbReference>
<name>A0ABR2GW64_9EUKA</name>
<gene>
    <name evidence="5" type="ORF">M9Y10_035580</name>
</gene>
<accession>A0ABR2GW64</accession>
<feature type="binding site" evidence="2">
    <location>
        <position position="39"/>
    </location>
    <ligand>
        <name>ATP</name>
        <dbReference type="ChEBI" id="CHEBI:30616"/>
    </ligand>
</feature>
<feature type="domain" description="Protein kinase" evidence="4">
    <location>
        <begin position="10"/>
        <end position="269"/>
    </location>
</feature>
<dbReference type="PANTHER" id="PTHR48014:SF21">
    <property type="entry name" value="SERINE_THREONINE-PROTEIN KINASE FRAY2"/>
    <property type="match status" value="1"/>
</dbReference>
<evidence type="ECO:0000256" key="2">
    <source>
        <dbReference type="PROSITE-ProRule" id="PRU10141"/>
    </source>
</evidence>
<feature type="compositionally biased region" description="Basic and acidic residues" evidence="3">
    <location>
        <begin position="371"/>
        <end position="383"/>
    </location>
</feature>
<dbReference type="InterPro" id="IPR047173">
    <property type="entry name" value="STRAD_A/B-like"/>
</dbReference>
<dbReference type="Gene3D" id="1.10.510.10">
    <property type="entry name" value="Transferase(Phosphotransferase) domain 1"/>
    <property type="match status" value="1"/>
</dbReference>
<protein>
    <recommendedName>
        <fullName evidence="4">Protein kinase domain-containing protein</fullName>
    </recommendedName>
</protein>
<sequence length="437" mass="49717">MTFPLDKTKYKLQDIIGRGSYASVYIAQCLTNEKLVAIKVINLQLCPIDLNQLQEEVSFWEKSKHKNMLKYYGSFIDGTSLWFLTELMEGSCYDIIHYSYKRGFKDEVLIATILSEVVNLLVYLHDNKQVHRQIRTSNIFFAKNGDVKVADFGLALGLLNEANQKKHHKKSVVGFTIYMPPEALQDGSCFTSSSDIWSLGVTAIELATGSNPYSSRQDPIEQMKMITSKNTPRLPETYSSEFKDFVSKCLEYEPENRATASELARHPFLKKATATNYIETNVLENLPSLPERFTVIFNQRKQAGSDGIPKEMKPMMFSFDEKEENETKNTVRPPSVKVGRFTVTVDNPIPETHHDNDRDPDHGMIPVGQPKNKESPDSLKKQNENLPNPNVKPLSELFTDLKYLVSRTSSLEMATMDLYDQVTSATEAVQKLKEQKK</sequence>
<dbReference type="PROSITE" id="PS50011">
    <property type="entry name" value="PROTEIN_KINASE_DOM"/>
    <property type="match status" value="1"/>
</dbReference>
<proteinExistence type="inferred from homology"/>
<dbReference type="PROSITE" id="PS00107">
    <property type="entry name" value="PROTEIN_KINASE_ATP"/>
    <property type="match status" value="1"/>
</dbReference>
<evidence type="ECO:0000259" key="4">
    <source>
        <dbReference type="PROSITE" id="PS50011"/>
    </source>
</evidence>
<keyword evidence="2" id="KW-0547">Nucleotide-binding</keyword>